<gene>
    <name evidence="2" type="ORF">E1293_13840</name>
</gene>
<dbReference type="Proteomes" id="UP000295578">
    <property type="component" value="Unassembled WGS sequence"/>
</dbReference>
<protein>
    <submittedName>
        <fullName evidence="2">DUF3592 domain-containing protein</fullName>
    </submittedName>
</protein>
<keyword evidence="1" id="KW-1133">Transmembrane helix</keyword>
<evidence type="ECO:0000313" key="2">
    <source>
        <dbReference type="EMBL" id="TDD83920.1"/>
    </source>
</evidence>
<dbReference type="PROSITE" id="PS51257">
    <property type="entry name" value="PROKAR_LIPOPROTEIN"/>
    <property type="match status" value="1"/>
</dbReference>
<keyword evidence="1" id="KW-0812">Transmembrane</keyword>
<dbReference type="RefSeq" id="WP_132197689.1">
    <property type="nucleotide sequence ID" value="NZ_SMKY01000049.1"/>
</dbReference>
<evidence type="ECO:0000256" key="1">
    <source>
        <dbReference type="SAM" id="Phobius"/>
    </source>
</evidence>
<name>A0A4R5BG97_9ACTN</name>
<reference evidence="2 3" key="1">
    <citation type="submission" date="2019-03" db="EMBL/GenBank/DDBJ databases">
        <title>Draft genome sequences of novel Actinobacteria.</title>
        <authorList>
            <person name="Sahin N."/>
            <person name="Ay H."/>
            <person name="Saygin H."/>
        </authorList>
    </citation>
    <scope>NUCLEOTIDE SEQUENCE [LARGE SCALE GENOMIC DNA]</scope>
    <source>
        <strain evidence="2 3">DSM 45941</strain>
    </source>
</reference>
<organism evidence="2 3">
    <name type="scientific">Actinomadura darangshiensis</name>
    <dbReference type="NCBI Taxonomy" id="705336"/>
    <lineage>
        <taxon>Bacteria</taxon>
        <taxon>Bacillati</taxon>
        <taxon>Actinomycetota</taxon>
        <taxon>Actinomycetes</taxon>
        <taxon>Streptosporangiales</taxon>
        <taxon>Thermomonosporaceae</taxon>
        <taxon>Actinomadura</taxon>
    </lineage>
</organism>
<comment type="caution">
    <text evidence="2">The sequence shown here is derived from an EMBL/GenBank/DDBJ whole genome shotgun (WGS) entry which is preliminary data.</text>
</comment>
<feature type="transmembrane region" description="Helical" evidence="1">
    <location>
        <begin position="115"/>
        <end position="133"/>
    </location>
</feature>
<proteinExistence type="predicted"/>
<keyword evidence="1" id="KW-0472">Membrane</keyword>
<keyword evidence="3" id="KW-1185">Reference proteome</keyword>
<accession>A0A4R5BG97</accession>
<feature type="transmembrane region" description="Helical" evidence="1">
    <location>
        <begin position="12"/>
        <end position="37"/>
    </location>
</feature>
<evidence type="ECO:0000313" key="3">
    <source>
        <dbReference type="Proteomes" id="UP000295578"/>
    </source>
</evidence>
<sequence length="145" mass="15113">MPAASRHRIVHITCIAFACVMALLAVTWGGGAVAAWAGQTGKPRATARVLATDGNRSSGHLVVEFTTRDGRTVSAEDRRSGWPRDARRGGTVEIVYSADDPAGDVAPFQDVGASLPWTAAFAVVAALSGLAAFRTRAGPRVRGGR</sequence>
<dbReference type="AlphaFoldDB" id="A0A4R5BG97"/>
<dbReference type="EMBL" id="SMKY01000049">
    <property type="protein sequence ID" value="TDD83920.1"/>
    <property type="molecule type" value="Genomic_DNA"/>
</dbReference>
<dbReference type="OrthoDB" id="4221100at2"/>